<dbReference type="Gene3D" id="1.20.1720.10">
    <property type="entry name" value="Multidrug resistance protein D"/>
    <property type="match status" value="1"/>
</dbReference>
<dbReference type="CDD" id="cd17391">
    <property type="entry name" value="MFS_MdtG_MDR_like"/>
    <property type="match status" value="1"/>
</dbReference>
<name>A0A2S1KSJ7_9LACO</name>
<proteinExistence type="predicted"/>
<feature type="transmembrane region" description="Helical" evidence="7">
    <location>
        <begin position="58"/>
        <end position="80"/>
    </location>
</feature>
<feature type="transmembrane region" description="Helical" evidence="7">
    <location>
        <begin position="92"/>
        <end position="111"/>
    </location>
</feature>
<dbReference type="Gene3D" id="1.20.1250.20">
    <property type="entry name" value="MFS general substrate transporter like domains"/>
    <property type="match status" value="1"/>
</dbReference>
<sequence length="415" mass="45343">MEKGDFFMTKKLAGLPTWQRNLFVLWFGVFMTGIGFSEVLPFLSLYVDTLGNFSKNQLTFYSGLAFAITFLMTAIVSPFWGKLADSKGRKLMLLRASLGMAIVFLLMGLAQNIWQLVFLRALQGLFGGFVSNANAMIATQTPKERSGYALGMLVTGVTGGQLLGPFIGGILASVVSYRVSFFITGIIFLLVFTLTLTLVKEEFTPIERGASPSRKEVFKLLPFPKLTVGLFTTTFIIQTVNLSISPIVALFVRELNHGAGSTTFLAGVVAAMPGIATMIAAPRFGRIGDRIGTHRMIMIGFVLAFIFMLPTGFVTTVWQLAIMRFMIGISDATMLPAVQTMLTKSTPREITSRIFAYNQSFQSLGAVAGPMLGTVIASVLDYNGIFIFSAFLIVLNAILFFIRTRFLRAGGSLDD</sequence>
<keyword evidence="3" id="KW-1003">Cell membrane</keyword>
<dbReference type="InterPro" id="IPR011701">
    <property type="entry name" value="MFS"/>
</dbReference>
<feature type="transmembrane region" description="Helical" evidence="7">
    <location>
        <begin position="354"/>
        <end position="376"/>
    </location>
</feature>
<protein>
    <submittedName>
        <fullName evidence="9">Multidrug resistance protein MdtG</fullName>
    </submittedName>
</protein>
<comment type="subcellular location">
    <subcellularLocation>
        <location evidence="1">Cell membrane</location>
        <topology evidence="1">Multi-pass membrane protein</topology>
    </subcellularLocation>
</comment>
<dbReference type="Proteomes" id="UP000244870">
    <property type="component" value="Chromosome"/>
</dbReference>
<evidence type="ECO:0000256" key="4">
    <source>
        <dbReference type="ARBA" id="ARBA00022692"/>
    </source>
</evidence>
<dbReference type="PRINTS" id="PR01035">
    <property type="entry name" value="TCRTETA"/>
</dbReference>
<feature type="transmembrane region" description="Helical" evidence="7">
    <location>
        <begin position="181"/>
        <end position="199"/>
    </location>
</feature>
<evidence type="ECO:0000259" key="8">
    <source>
        <dbReference type="PROSITE" id="PS50850"/>
    </source>
</evidence>
<evidence type="ECO:0000313" key="10">
    <source>
        <dbReference type="Proteomes" id="UP000244870"/>
    </source>
</evidence>
<evidence type="ECO:0000256" key="6">
    <source>
        <dbReference type="ARBA" id="ARBA00023136"/>
    </source>
</evidence>
<evidence type="ECO:0000256" key="1">
    <source>
        <dbReference type="ARBA" id="ARBA00004651"/>
    </source>
</evidence>
<dbReference type="PROSITE" id="PS50850">
    <property type="entry name" value="MFS"/>
    <property type="match status" value="1"/>
</dbReference>
<feature type="transmembrane region" description="Helical" evidence="7">
    <location>
        <begin position="296"/>
        <end position="315"/>
    </location>
</feature>
<accession>A0A2S1KSJ7</accession>
<feature type="transmembrane region" description="Helical" evidence="7">
    <location>
        <begin position="264"/>
        <end position="284"/>
    </location>
</feature>
<dbReference type="Pfam" id="PF07690">
    <property type="entry name" value="MFS_1"/>
    <property type="match status" value="1"/>
</dbReference>
<dbReference type="SUPFAM" id="SSF103473">
    <property type="entry name" value="MFS general substrate transporter"/>
    <property type="match status" value="1"/>
</dbReference>
<dbReference type="PANTHER" id="PTHR43414">
    <property type="entry name" value="MULTIDRUG RESISTANCE PROTEIN MDTG"/>
    <property type="match status" value="1"/>
</dbReference>
<feature type="transmembrane region" description="Helical" evidence="7">
    <location>
        <begin position="21"/>
        <end position="46"/>
    </location>
</feature>
<dbReference type="InterPro" id="IPR020846">
    <property type="entry name" value="MFS_dom"/>
</dbReference>
<evidence type="ECO:0000256" key="5">
    <source>
        <dbReference type="ARBA" id="ARBA00022989"/>
    </source>
</evidence>
<keyword evidence="6 7" id="KW-0472">Membrane</keyword>
<gene>
    <name evidence="9" type="ORF">B6254_1588</name>
</gene>
<evidence type="ECO:0000256" key="3">
    <source>
        <dbReference type="ARBA" id="ARBA00022475"/>
    </source>
</evidence>
<evidence type="ECO:0000256" key="2">
    <source>
        <dbReference type="ARBA" id="ARBA00022448"/>
    </source>
</evidence>
<keyword evidence="2" id="KW-0813">Transport</keyword>
<dbReference type="GO" id="GO:0022857">
    <property type="term" value="F:transmembrane transporter activity"/>
    <property type="evidence" value="ECO:0007669"/>
    <property type="project" value="InterPro"/>
</dbReference>
<dbReference type="PANTHER" id="PTHR43414:SF6">
    <property type="entry name" value="MULTIDRUG RESISTANCE PROTEIN MDTG"/>
    <property type="match status" value="1"/>
</dbReference>
<dbReference type="EMBL" id="CP020928">
    <property type="protein sequence ID" value="AWF95976.1"/>
    <property type="molecule type" value="Genomic_DNA"/>
</dbReference>
<dbReference type="GO" id="GO:0005886">
    <property type="term" value="C:plasma membrane"/>
    <property type="evidence" value="ECO:0007669"/>
    <property type="project" value="UniProtKB-SubCell"/>
</dbReference>
<dbReference type="AlphaFoldDB" id="A0A2S1KSJ7"/>
<reference evidence="9 10" key="1">
    <citation type="submission" date="2017-04" db="EMBL/GenBank/DDBJ databases">
        <title>Weissella cibaria strain m2 complete genome.</title>
        <authorList>
            <person name="Pan Q."/>
            <person name="Tan M."/>
            <person name="Yao F."/>
            <person name="Su S."/>
        </authorList>
    </citation>
    <scope>NUCLEOTIDE SEQUENCE [LARGE SCALE GENOMIC DNA]</scope>
    <source>
        <strain evidence="9 10">M2</strain>
    </source>
</reference>
<feature type="transmembrane region" description="Helical" evidence="7">
    <location>
        <begin position="382"/>
        <end position="402"/>
    </location>
</feature>
<dbReference type="InterPro" id="IPR001958">
    <property type="entry name" value="Tet-R_TetA/multi-R_MdtG-like"/>
</dbReference>
<keyword evidence="5 7" id="KW-1133">Transmembrane helix</keyword>
<feature type="transmembrane region" description="Helical" evidence="7">
    <location>
        <begin position="220"/>
        <end position="244"/>
    </location>
</feature>
<feature type="domain" description="Major facilitator superfamily (MFS) profile" evidence="8">
    <location>
        <begin position="21"/>
        <end position="408"/>
    </location>
</feature>
<organism evidence="9 10">
    <name type="scientific">Weissella cibaria</name>
    <dbReference type="NCBI Taxonomy" id="137591"/>
    <lineage>
        <taxon>Bacteria</taxon>
        <taxon>Bacillati</taxon>
        <taxon>Bacillota</taxon>
        <taxon>Bacilli</taxon>
        <taxon>Lactobacillales</taxon>
        <taxon>Lactobacillaceae</taxon>
        <taxon>Weissella</taxon>
    </lineage>
</organism>
<evidence type="ECO:0000313" key="9">
    <source>
        <dbReference type="EMBL" id="AWF95976.1"/>
    </source>
</evidence>
<feature type="transmembrane region" description="Helical" evidence="7">
    <location>
        <begin position="149"/>
        <end position="175"/>
    </location>
</feature>
<dbReference type="InterPro" id="IPR036259">
    <property type="entry name" value="MFS_trans_sf"/>
</dbReference>
<evidence type="ECO:0000256" key="7">
    <source>
        <dbReference type="SAM" id="Phobius"/>
    </source>
</evidence>
<keyword evidence="4 7" id="KW-0812">Transmembrane</keyword>